<proteinExistence type="predicted"/>
<feature type="region of interest" description="Disordered" evidence="1">
    <location>
        <begin position="62"/>
        <end position="85"/>
    </location>
</feature>
<organism evidence="2 3">
    <name type="scientific">Mycobacteroides abscessus</name>
    <dbReference type="NCBI Taxonomy" id="36809"/>
    <lineage>
        <taxon>Bacteria</taxon>
        <taxon>Bacillati</taxon>
        <taxon>Actinomycetota</taxon>
        <taxon>Actinomycetes</taxon>
        <taxon>Mycobacteriales</taxon>
        <taxon>Mycobacteriaceae</taxon>
        <taxon>Mycobacteroides</taxon>
    </lineage>
</organism>
<dbReference type="AlphaFoldDB" id="A0ABD7HMZ3"/>
<sequence>MTGPNEVRVPPRNPGVSLGDLKFLVRVSADPAKTLPFTGAQEAEAREYAKEHGGVMEELPLTDGVWDWDTGTPRAAATDPEPGRE</sequence>
<protein>
    <submittedName>
        <fullName evidence="2">Uncharacterized protein</fullName>
    </submittedName>
</protein>
<evidence type="ECO:0000256" key="1">
    <source>
        <dbReference type="SAM" id="MobiDB-lite"/>
    </source>
</evidence>
<dbReference type="EMBL" id="QXBN01000012">
    <property type="protein sequence ID" value="RIT36911.1"/>
    <property type="molecule type" value="Genomic_DNA"/>
</dbReference>
<evidence type="ECO:0000313" key="2">
    <source>
        <dbReference type="EMBL" id="RIT36911.1"/>
    </source>
</evidence>
<dbReference type="RefSeq" id="WP_119596555.1">
    <property type="nucleotide sequence ID" value="NZ_QXBN01000012.1"/>
</dbReference>
<gene>
    <name evidence="2" type="ORF">D2E76_16480</name>
</gene>
<evidence type="ECO:0000313" key="3">
    <source>
        <dbReference type="Proteomes" id="UP000284557"/>
    </source>
</evidence>
<dbReference type="Proteomes" id="UP000284557">
    <property type="component" value="Unassembled WGS sequence"/>
</dbReference>
<comment type="caution">
    <text evidence="2">The sequence shown here is derived from an EMBL/GenBank/DDBJ whole genome shotgun (WGS) entry which is preliminary data.</text>
</comment>
<reference evidence="2 3" key="1">
    <citation type="submission" date="2018-08" db="EMBL/GenBank/DDBJ databases">
        <title>Linezolid Resistance in Mycobacterium abscessus: MIC Distribution and Comprehensive Investigation of Resistance Mechanisms.</title>
        <authorList>
            <person name="Ye M."/>
            <person name="Xu L."/>
            <person name="Zou Y."/>
            <person name="Li B."/>
            <person name="Guo Q."/>
            <person name="Zhang Y."/>
            <person name="Zhan M."/>
            <person name="Xu B."/>
            <person name="Yu F."/>
            <person name="Zhang Z."/>
            <person name="Chu H."/>
        </authorList>
    </citation>
    <scope>NUCLEOTIDE SEQUENCE [LARGE SCALE GENOMIC DNA]</scope>
    <source>
        <strain evidence="2 3">G143</strain>
    </source>
</reference>
<accession>A0ABD7HMZ3</accession>
<name>A0ABD7HMZ3_9MYCO</name>